<dbReference type="AlphaFoldDB" id="A0A229UKP1"/>
<protein>
    <recommendedName>
        <fullName evidence="3">Butirosin biosynthesis protein H N-terminal domain-containing protein</fullName>
    </recommendedName>
</protein>
<gene>
    <name evidence="1" type="ORF">CF651_23470</name>
</gene>
<reference evidence="1 2" key="1">
    <citation type="submission" date="2017-07" db="EMBL/GenBank/DDBJ databases">
        <title>Genome sequencing and assembly of Paenibacillus rigui.</title>
        <authorList>
            <person name="Mayilraj S."/>
        </authorList>
    </citation>
    <scope>NUCLEOTIDE SEQUENCE [LARGE SCALE GENOMIC DNA]</scope>
    <source>
        <strain evidence="1 2">JCM 16352</strain>
    </source>
</reference>
<dbReference type="Proteomes" id="UP000215509">
    <property type="component" value="Unassembled WGS sequence"/>
</dbReference>
<dbReference type="EMBL" id="NMQW01000037">
    <property type="protein sequence ID" value="OXM83874.1"/>
    <property type="molecule type" value="Genomic_DNA"/>
</dbReference>
<comment type="caution">
    <text evidence="1">The sequence shown here is derived from an EMBL/GenBank/DDBJ whole genome shotgun (WGS) entry which is preliminary data.</text>
</comment>
<organism evidence="1 2">
    <name type="scientific">Paenibacillus rigui</name>
    <dbReference type="NCBI Taxonomy" id="554312"/>
    <lineage>
        <taxon>Bacteria</taxon>
        <taxon>Bacillati</taxon>
        <taxon>Bacillota</taxon>
        <taxon>Bacilli</taxon>
        <taxon>Bacillales</taxon>
        <taxon>Paenibacillaceae</taxon>
        <taxon>Paenibacillus</taxon>
    </lineage>
</organism>
<proteinExistence type="predicted"/>
<keyword evidence="2" id="KW-1185">Reference proteome</keyword>
<evidence type="ECO:0008006" key="3">
    <source>
        <dbReference type="Google" id="ProtNLM"/>
    </source>
</evidence>
<name>A0A229UKP1_9BACL</name>
<evidence type="ECO:0000313" key="1">
    <source>
        <dbReference type="EMBL" id="OXM83874.1"/>
    </source>
</evidence>
<accession>A0A229UKP1</accession>
<sequence>MLKVVNSLNIQTGHHCLFSGLRHLLVSERPELDARAAEADIYFESDGLNLEYNGDLSTMWLASQETIIEQFAASYGLRAQYTFEISPNVLDVFREILLENRAVLVFMRSPYLDYHAVFRDGAERNHILLLYGIDEAGKTAFVADTSFLDVSGQTLSYSGPLSLEHVLAGVWGYAWVEADPSLSPPPTEAQRFERAVDNIRRFLGHHNLPSGRFQGLEAYRAYVEDWRRLMDVSPSEFTETCKNMYYCLRVGGMMHQLDYFEMFIGRHQDRIRNWDELARRLTENRNNWKKSLYQLYKIGLCVQPHKLEALQDRYFSMLRAQGEWLEAFVDSSNH</sequence>
<evidence type="ECO:0000313" key="2">
    <source>
        <dbReference type="Proteomes" id="UP000215509"/>
    </source>
</evidence>